<dbReference type="Pfam" id="PF03009">
    <property type="entry name" value="GDPD"/>
    <property type="match status" value="1"/>
</dbReference>
<protein>
    <submittedName>
        <fullName evidence="2">Glycerophosphodiester phosphodiesterase family protein</fullName>
    </submittedName>
</protein>
<proteinExistence type="predicted"/>
<sequence length="243" mass="28272">MKQLSWLKEAYITHRGLHGVDGLVENTRKSFTEAIKHGFGIEIDTNILKDGTVVVFHDKNLKRLFGIDRALKDLTYDELKTLKIAGTDETIPTLDEILLLVNGQVPLMIEIKPFGDKKRHAKAVNETLKKYPYEVAIQSYDPSIVYWFKRHAKEHIRGQISEYFTDSDMSNIMRKLLRRMVFNRLTKPDFINYRLEDMPNKYIDKARKKGMLILGYAARSPKTLSYARKAFDNAVFENFIPKK</sequence>
<keyword evidence="3" id="KW-1185">Reference proteome</keyword>
<dbReference type="InterPro" id="IPR030395">
    <property type="entry name" value="GP_PDE_dom"/>
</dbReference>
<reference evidence="2" key="1">
    <citation type="submission" date="2022-09" db="EMBL/GenBank/DDBJ databases">
        <title>Novel Mycoplasma species identified in domestic and wild animals.</title>
        <authorList>
            <person name="Volokhov D.V."/>
            <person name="Furtak V.A."/>
            <person name="Zagorodnyaya T.A."/>
        </authorList>
    </citation>
    <scope>NUCLEOTIDE SEQUENCE</scope>
    <source>
        <strain evidence="2">Oakley</strain>
    </source>
</reference>
<dbReference type="Gene3D" id="3.20.20.190">
    <property type="entry name" value="Phosphatidylinositol (PI) phosphodiesterase"/>
    <property type="match status" value="1"/>
</dbReference>
<dbReference type="Proteomes" id="UP001177160">
    <property type="component" value="Unassembled WGS sequence"/>
</dbReference>
<feature type="domain" description="GP-PDE" evidence="1">
    <location>
        <begin position="9"/>
        <end position="243"/>
    </location>
</feature>
<comment type="caution">
    <text evidence="2">The sequence shown here is derived from an EMBL/GenBank/DDBJ whole genome shotgun (WGS) entry which is preliminary data.</text>
</comment>
<gene>
    <name evidence="2" type="ORF">N7548_07485</name>
</gene>
<dbReference type="PANTHER" id="PTHR46211">
    <property type="entry name" value="GLYCEROPHOSPHORYL DIESTER PHOSPHODIESTERASE"/>
    <property type="match status" value="1"/>
</dbReference>
<dbReference type="SUPFAM" id="SSF51695">
    <property type="entry name" value="PLC-like phosphodiesterases"/>
    <property type="match status" value="1"/>
</dbReference>
<name>A0ABT2Y7D2_9MOLU</name>
<dbReference type="PANTHER" id="PTHR46211:SF1">
    <property type="entry name" value="GLYCEROPHOSPHODIESTER PHOSPHODIESTERASE, CYTOPLASMIC"/>
    <property type="match status" value="1"/>
</dbReference>
<evidence type="ECO:0000259" key="1">
    <source>
        <dbReference type="PROSITE" id="PS51704"/>
    </source>
</evidence>
<dbReference type="RefSeq" id="WP_263608844.1">
    <property type="nucleotide sequence ID" value="NZ_JAOVQM010000007.1"/>
</dbReference>
<dbReference type="PROSITE" id="PS51704">
    <property type="entry name" value="GP_PDE"/>
    <property type="match status" value="1"/>
</dbReference>
<evidence type="ECO:0000313" key="3">
    <source>
        <dbReference type="Proteomes" id="UP001177160"/>
    </source>
</evidence>
<evidence type="ECO:0000313" key="2">
    <source>
        <dbReference type="EMBL" id="MCV2232657.1"/>
    </source>
</evidence>
<dbReference type="InterPro" id="IPR017946">
    <property type="entry name" value="PLC-like_Pdiesterase_TIM-brl"/>
</dbReference>
<organism evidence="2 3">
    <name type="scientific">Paracholeplasma manati</name>
    <dbReference type="NCBI Taxonomy" id="591373"/>
    <lineage>
        <taxon>Bacteria</taxon>
        <taxon>Bacillati</taxon>
        <taxon>Mycoplasmatota</taxon>
        <taxon>Mollicutes</taxon>
        <taxon>Acholeplasmatales</taxon>
        <taxon>Acholeplasmataceae</taxon>
        <taxon>Paracholeplasma</taxon>
    </lineage>
</organism>
<dbReference type="EMBL" id="JAOVQM010000007">
    <property type="protein sequence ID" value="MCV2232657.1"/>
    <property type="molecule type" value="Genomic_DNA"/>
</dbReference>
<accession>A0ABT2Y7D2</accession>